<evidence type="ECO:0000313" key="2">
    <source>
        <dbReference type="EMBL" id="GKU94226.1"/>
    </source>
</evidence>
<evidence type="ECO:0000313" key="3">
    <source>
        <dbReference type="Proteomes" id="UP001054252"/>
    </source>
</evidence>
<proteinExistence type="predicted"/>
<evidence type="ECO:0000256" key="1">
    <source>
        <dbReference type="SAM" id="MobiDB-lite"/>
    </source>
</evidence>
<accession>A0AAV5I3Z9</accession>
<reference evidence="2 3" key="1">
    <citation type="journal article" date="2021" name="Commun. Biol.">
        <title>The genome of Shorea leprosula (Dipterocarpaceae) highlights the ecological relevance of drought in aseasonal tropical rainforests.</title>
        <authorList>
            <person name="Ng K.K.S."/>
            <person name="Kobayashi M.J."/>
            <person name="Fawcett J.A."/>
            <person name="Hatakeyama M."/>
            <person name="Paape T."/>
            <person name="Ng C.H."/>
            <person name="Ang C.C."/>
            <person name="Tnah L.H."/>
            <person name="Lee C.T."/>
            <person name="Nishiyama T."/>
            <person name="Sese J."/>
            <person name="O'Brien M.J."/>
            <person name="Copetti D."/>
            <person name="Mohd Noor M.I."/>
            <person name="Ong R.C."/>
            <person name="Putra M."/>
            <person name="Sireger I.Z."/>
            <person name="Indrioko S."/>
            <person name="Kosugi Y."/>
            <person name="Izuno A."/>
            <person name="Isagi Y."/>
            <person name="Lee S.L."/>
            <person name="Shimizu K.K."/>
        </authorList>
    </citation>
    <scope>NUCLEOTIDE SEQUENCE [LARGE SCALE GENOMIC DNA]</scope>
    <source>
        <strain evidence="2">214</strain>
    </source>
</reference>
<feature type="compositionally biased region" description="Pro residues" evidence="1">
    <location>
        <begin position="124"/>
        <end position="136"/>
    </location>
</feature>
<dbReference type="Proteomes" id="UP001054252">
    <property type="component" value="Unassembled WGS sequence"/>
</dbReference>
<dbReference type="EMBL" id="BPVZ01000008">
    <property type="protein sequence ID" value="GKU94226.1"/>
    <property type="molecule type" value="Genomic_DNA"/>
</dbReference>
<feature type="region of interest" description="Disordered" evidence="1">
    <location>
        <begin position="96"/>
        <end position="136"/>
    </location>
</feature>
<comment type="caution">
    <text evidence="2">The sequence shown here is derived from an EMBL/GenBank/DDBJ whole genome shotgun (WGS) entry which is preliminary data.</text>
</comment>
<gene>
    <name evidence="2" type="ORF">SLEP1_g7752</name>
</gene>
<dbReference type="AlphaFoldDB" id="A0AAV5I3Z9"/>
<sequence>MKESQVELKKNVKLLVHNAMEEHIVEFLNSSTFDNIVNLYRLPTAILAFTDCKKKVKAQYPEVDIKLGQDRDKEGRTIFPPNFDFEFVIMEEGNAEAKDVEVEESQAPHPVEIHPVPSEEDRPAPPTEDQPPPLAE</sequence>
<name>A0AAV5I3Z9_9ROSI</name>
<protein>
    <submittedName>
        <fullName evidence="2">Uncharacterized protein</fullName>
    </submittedName>
</protein>
<organism evidence="2 3">
    <name type="scientific">Rubroshorea leprosula</name>
    <dbReference type="NCBI Taxonomy" id="152421"/>
    <lineage>
        <taxon>Eukaryota</taxon>
        <taxon>Viridiplantae</taxon>
        <taxon>Streptophyta</taxon>
        <taxon>Embryophyta</taxon>
        <taxon>Tracheophyta</taxon>
        <taxon>Spermatophyta</taxon>
        <taxon>Magnoliopsida</taxon>
        <taxon>eudicotyledons</taxon>
        <taxon>Gunneridae</taxon>
        <taxon>Pentapetalae</taxon>
        <taxon>rosids</taxon>
        <taxon>malvids</taxon>
        <taxon>Malvales</taxon>
        <taxon>Dipterocarpaceae</taxon>
        <taxon>Rubroshorea</taxon>
    </lineage>
</organism>
<keyword evidence="3" id="KW-1185">Reference proteome</keyword>